<evidence type="ECO:0000259" key="1">
    <source>
        <dbReference type="Pfam" id="PF08241"/>
    </source>
</evidence>
<evidence type="ECO:0000313" key="3">
    <source>
        <dbReference type="Proteomes" id="UP000217889"/>
    </source>
</evidence>
<dbReference type="RefSeq" id="WP_096800171.1">
    <property type="nucleotide sequence ID" value="NZ_CP023564.1"/>
</dbReference>
<proteinExistence type="predicted"/>
<dbReference type="Proteomes" id="UP000217889">
    <property type="component" value="Chromosome"/>
</dbReference>
<dbReference type="InterPro" id="IPR029063">
    <property type="entry name" value="SAM-dependent_MTases_sf"/>
</dbReference>
<reference evidence="2 3" key="1">
    <citation type="journal article" date="2014" name="Int. J. Syst. Evol. Microbiol.">
        <title>Brachybacterium ginsengisoli sp. nov., isolated from soil of a ginseng field.</title>
        <authorList>
            <person name="Hoang V.A."/>
            <person name="Kim Y.J."/>
            <person name="Nguyen N.L."/>
            <person name="Yang D.C."/>
        </authorList>
    </citation>
    <scope>NUCLEOTIDE SEQUENCE [LARGE SCALE GENOMIC DNA]</scope>
    <source>
        <strain evidence="2 3">DCY80</strain>
    </source>
</reference>
<feature type="domain" description="Methyltransferase type 11" evidence="1">
    <location>
        <begin position="37"/>
        <end position="127"/>
    </location>
</feature>
<dbReference type="OrthoDB" id="9805171at2"/>
<keyword evidence="3" id="KW-1185">Reference proteome</keyword>
<name>A0A291GZR9_9MICO</name>
<dbReference type="SUPFAM" id="SSF53335">
    <property type="entry name" value="S-adenosyl-L-methionine-dependent methyltransferases"/>
    <property type="match status" value="1"/>
</dbReference>
<dbReference type="InterPro" id="IPR013216">
    <property type="entry name" value="Methyltransf_11"/>
</dbReference>
<dbReference type="CDD" id="cd02440">
    <property type="entry name" value="AdoMet_MTases"/>
    <property type="match status" value="1"/>
</dbReference>
<dbReference type="PANTHER" id="PTHR43861:SF1">
    <property type="entry name" value="TRANS-ACONITATE 2-METHYLTRANSFERASE"/>
    <property type="match status" value="1"/>
</dbReference>
<keyword evidence="2" id="KW-0808">Transferase</keyword>
<evidence type="ECO:0000313" key="2">
    <source>
        <dbReference type="EMBL" id="ATG55711.1"/>
    </source>
</evidence>
<dbReference type="EMBL" id="CP023564">
    <property type="protein sequence ID" value="ATG55711.1"/>
    <property type="molecule type" value="Genomic_DNA"/>
</dbReference>
<dbReference type="PANTHER" id="PTHR43861">
    <property type="entry name" value="TRANS-ACONITATE 2-METHYLTRANSFERASE-RELATED"/>
    <property type="match status" value="1"/>
</dbReference>
<dbReference type="Gene3D" id="3.40.50.150">
    <property type="entry name" value="Vaccinia Virus protein VP39"/>
    <property type="match status" value="1"/>
</dbReference>
<organism evidence="2 3">
    <name type="scientific">Brachybacterium ginsengisoli</name>
    <dbReference type="NCBI Taxonomy" id="1331682"/>
    <lineage>
        <taxon>Bacteria</taxon>
        <taxon>Bacillati</taxon>
        <taxon>Actinomycetota</taxon>
        <taxon>Actinomycetes</taxon>
        <taxon>Micrococcales</taxon>
        <taxon>Dermabacteraceae</taxon>
        <taxon>Brachybacterium</taxon>
    </lineage>
</organism>
<dbReference type="GO" id="GO:0032259">
    <property type="term" value="P:methylation"/>
    <property type="evidence" value="ECO:0007669"/>
    <property type="project" value="UniProtKB-KW"/>
</dbReference>
<dbReference type="KEGG" id="bgg:CFK41_13705"/>
<dbReference type="AlphaFoldDB" id="A0A291GZR9"/>
<gene>
    <name evidence="2" type="ORF">CFK41_13705</name>
</gene>
<dbReference type="Pfam" id="PF08241">
    <property type="entry name" value="Methyltransf_11"/>
    <property type="match status" value="1"/>
</dbReference>
<dbReference type="GO" id="GO:0008757">
    <property type="term" value="F:S-adenosylmethionine-dependent methyltransferase activity"/>
    <property type="evidence" value="ECO:0007669"/>
    <property type="project" value="InterPro"/>
</dbReference>
<protein>
    <submittedName>
        <fullName evidence="2">SAM-dependent methyltransferase</fullName>
    </submittedName>
</protein>
<keyword evidence="2" id="KW-0489">Methyltransferase</keyword>
<sequence length="262" mass="26549">MSSWAGMAEAYRESFAALCAGAIPELLAATAGEGLHLDVGCGTGELARAAVAEGRRVLAVDPDPDMVALSRSAGAPGPGSLTVRQAGAPGLPVDDGAAGAVTANFVVNHVPDPRAAVRDLARAAAPSAPLAMTIWPSTPGPHLAAYGEAARACGAVPVPRQDLPPELDFARSADGLAGLALEAGLEVVRAGEIGWTWHVAADDLMAGIAAGIAGPGRLHRAQSPEVRARIEDAARERWSTYVGADGRLAFPVTAVLVVATRP</sequence>
<accession>A0A291GZR9</accession>